<evidence type="ECO:0000259" key="1">
    <source>
        <dbReference type="Pfam" id="PF12166"/>
    </source>
</evidence>
<feature type="domain" description="Piezo non-specific cation channel cap" evidence="1">
    <location>
        <begin position="2"/>
        <end position="138"/>
    </location>
</feature>
<evidence type="ECO:0000313" key="3">
    <source>
        <dbReference type="Proteomes" id="UP000291343"/>
    </source>
</evidence>
<dbReference type="OrthoDB" id="303066at2759"/>
<proteinExistence type="predicted"/>
<dbReference type="Proteomes" id="UP000291343">
    <property type="component" value="Unassembled WGS sequence"/>
</dbReference>
<dbReference type="InParanoid" id="A0A482WL91"/>
<organism evidence="2 3">
    <name type="scientific">Laodelphax striatellus</name>
    <name type="common">Small brown planthopper</name>
    <name type="synonym">Delphax striatella</name>
    <dbReference type="NCBI Taxonomy" id="195883"/>
    <lineage>
        <taxon>Eukaryota</taxon>
        <taxon>Metazoa</taxon>
        <taxon>Ecdysozoa</taxon>
        <taxon>Arthropoda</taxon>
        <taxon>Hexapoda</taxon>
        <taxon>Insecta</taxon>
        <taxon>Pterygota</taxon>
        <taxon>Neoptera</taxon>
        <taxon>Paraneoptera</taxon>
        <taxon>Hemiptera</taxon>
        <taxon>Auchenorrhyncha</taxon>
        <taxon>Fulgoroidea</taxon>
        <taxon>Delphacidae</taxon>
        <taxon>Criomorphinae</taxon>
        <taxon>Laodelphax</taxon>
    </lineage>
</organism>
<dbReference type="SMR" id="A0A482WL91"/>
<dbReference type="EMBL" id="QKKF02031878">
    <property type="protein sequence ID" value="RZF34315.1"/>
    <property type="molecule type" value="Genomic_DNA"/>
</dbReference>
<protein>
    <recommendedName>
        <fullName evidence="1">Piezo non-specific cation channel cap domain-containing protein</fullName>
    </recommendedName>
</protein>
<accession>A0A482WL91</accession>
<dbReference type="InterPro" id="IPR027272">
    <property type="entry name" value="Piezo"/>
</dbReference>
<evidence type="ECO:0000313" key="2">
    <source>
        <dbReference type="EMBL" id="RZF34315.1"/>
    </source>
</evidence>
<dbReference type="STRING" id="195883.A0A482WL91"/>
<keyword evidence="3" id="KW-1185">Reference proteome</keyword>
<sequence>MHWERINSVYKRSRKAQTFLSSYSYQDVGVVQFSSHSTSIWTISPPDLGSLIKETQSENPMTIKMDWSALKISTNPEEPSQLNSGTEVVLMPDDPNRQNLVNLLQNKDEGKPLYLKSIFPKFIKVTNRGTINPIQMLMKTG</sequence>
<dbReference type="AlphaFoldDB" id="A0A482WL91"/>
<gene>
    <name evidence="2" type="ORF">LSTR_LSTR017381</name>
</gene>
<dbReference type="PANTHER" id="PTHR47049">
    <property type="entry name" value="PIEZO-TYPE MECHANOSENSITIVE ION CHANNEL HOMOLOG"/>
    <property type="match status" value="1"/>
</dbReference>
<dbReference type="Pfam" id="PF12166">
    <property type="entry name" value="Piezo_cap"/>
    <property type="match status" value="1"/>
</dbReference>
<name>A0A482WL91_LAOST</name>
<dbReference type="InterPro" id="IPR031334">
    <property type="entry name" value="Piezo_cap_dom"/>
</dbReference>
<comment type="caution">
    <text evidence="2">The sequence shown here is derived from an EMBL/GenBank/DDBJ whole genome shotgun (WGS) entry which is preliminary data.</text>
</comment>
<dbReference type="GO" id="GO:0016020">
    <property type="term" value="C:membrane"/>
    <property type="evidence" value="ECO:0007669"/>
    <property type="project" value="InterPro"/>
</dbReference>
<reference evidence="2 3" key="1">
    <citation type="journal article" date="2017" name="Gigascience">
        <title>Genome sequence of the small brown planthopper, Laodelphax striatellus.</title>
        <authorList>
            <person name="Zhu J."/>
            <person name="Jiang F."/>
            <person name="Wang X."/>
            <person name="Yang P."/>
            <person name="Bao Y."/>
            <person name="Zhao W."/>
            <person name="Wang W."/>
            <person name="Lu H."/>
            <person name="Wang Q."/>
            <person name="Cui N."/>
            <person name="Li J."/>
            <person name="Chen X."/>
            <person name="Luo L."/>
            <person name="Yu J."/>
            <person name="Kang L."/>
            <person name="Cui F."/>
        </authorList>
    </citation>
    <scope>NUCLEOTIDE SEQUENCE [LARGE SCALE GENOMIC DNA]</scope>
    <source>
        <strain evidence="2">Lst14</strain>
    </source>
</reference>
<dbReference type="GO" id="GO:0008381">
    <property type="term" value="F:mechanosensitive monoatomic ion channel activity"/>
    <property type="evidence" value="ECO:0007669"/>
    <property type="project" value="InterPro"/>
</dbReference>
<dbReference type="PANTHER" id="PTHR47049:SF2">
    <property type="entry name" value="PIEZO-TYPE MECHANOSENSITIVE ION CHANNEL HOMOLOG"/>
    <property type="match status" value="1"/>
</dbReference>